<comment type="subcellular location">
    <subcellularLocation>
        <location evidence="1">Membrane</location>
        <topology evidence="1">Multi-pass membrane protein</topology>
    </subcellularLocation>
</comment>
<dbReference type="EMBL" id="NKXS01007168">
    <property type="protein sequence ID" value="PIN00114.1"/>
    <property type="molecule type" value="Genomic_DNA"/>
</dbReference>
<evidence type="ECO:0000256" key="3">
    <source>
        <dbReference type="ARBA" id="ARBA00022737"/>
    </source>
</evidence>
<dbReference type="SUPFAM" id="SSF48403">
    <property type="entry name" value="Ankyrin repeat"/>
    <property type="match status" value="1"/>
</dbReference>
<feature type="repeat" description="ANK" evidence="7">
    <location>
        <begin position="71"/>
        <end position="103"/>
    </location>
</feature>
<dbReference type="Pfam" id="PF12796">
    <property type="entry name" value="Ank_2"/>
    <property type="match status" value="2"/>
</dbReference>
<dbReference type="Pfam" id="PF00023">
    <property type="entry name" value="Ank"/>
    <property type="match status" value="1"/>
</dbReference>
<dbReference type="PROSITE" id="PS50088">
    <property type="entry name" value="ANK_REPEAT"/>
    <property type="match status" value="2"/>
</dbReference>
<keyword evidence="10" id="KW-0647">Proteasome</keyword>
<dbReference type="STRING" id="429701.A0A2G9G474"/>
<proteinExistence type="predicted"/>
<accession>A0A2G9G474</accession>
<name>A0A2G9G474_9LAMI</name>
<protein>
    <submittedName>
        <fullName evidence="10">26S proteasome regulatory complex, subunit PSMD10</fullName>
    </submittedName>
</protein>
<evidence type="ECO:0000313" key="10">
    <source>
        <dbReference type="EMBL" id="PIN00114.1"/>
    </source>
</evidence>
<evidence type="ECO:0000256" key="8">
    <source>
        <dbReference type="SAM" id="Phobius"/>
    </source>
</evidence>
<dbReference type="GO" id="GO:0000502">
    <property type="term" value="C:proteasome complex"/>
    <property type="evidence" value="ECO:0007669"/>
    <property type="project" value="UniProtKB-KW"/>
</dbReference>
<evidence type="ECO:0000313" key="11">
    <source>
        <dbReference type="Proteomes" id="UP000231279"/>
    </source>
</evidence>
<keyword evidence="11" id="KW-1185">Reference proteome</keyword>
<dbReference type="Proteomes" id="UP000231279">
    <property type="component" value="Unassembled WGS sequence"/>
</dbReference>
<reference evidence="11" key="1">
    <citation type="journal article" date="2018" name="Gigascience">
        <title>Genome assembly of the Pink Ipe (Handroanthus impetiginosus, Bignoniaceae), a highly valued, ecologically keystone Neotropical timber forest tree.</title>
        <authorList>
            <person name="Silva-Junior O.B."/>
            <person name="Grattapaglia D."/>
            <person name="Novaes E."/>
            <person name="Collevatti R.G."/>
        </authorList>
    </citation>
    <scope>NUCLEOTIDE SEQUENCE [LARGE SCALE GENOMIC DNA]</scope>
    <source>
        <strain evidence="11">cv. UFG-1</strain>
    </source>
</reference>
<dbReference type="OrthoDB" id="912033at2759"/>
<dbReference type="Pfam" id="PF13962">
    <property type="entry name" value="PGG"/>
    <property type="match status" value="1"/>
</dbReference>
<dbReference type="SMART" id="SM00248">
    <property type="entry name" value="ANK"/>
    <property type="match status" value="6"/>
</dbReference>
<feature type="domain" description="PGG" evidence="9">
    <location>
        <begin position="266"/>
        <end position="392"/>
    </location>
</feature>
<sequence>MAEKGLYDAAAKGDEKALHELLQEDPLLLNRVSYTSPNKTPLHVATIHGHLPFVEQILNHNPHLAKELDSQQSAALHVASANGYVEIVKKLLSAAPDICMSRDSQGRNPLHLAAIKGHVRVLEELFRVAPFAAREKVTGGLSLLHLCVKYGQFEALKILVPMMNELLNWKDDGGDTILHMAFRDRRIEAIKFLLTVAELEVNAVNLNGMTALDVLIHSRWDFRDSEIEKSLKRAGAFGAFEPNIQLHNNQNIQDNSWKRLFKNQAEWLEKKRNALMVVASLIATMAFQVGVNPPGGVWQDDKVVDSQEDPFITQLTHQGHLAGISIMARNYPVGYTGFYICNTMSFIASLSIILLLISGLPIRRKFFMWILMLITWISITTIALTYLNSISLVTAYDDRTSLQSVLGNSILVWFGLMALLFIGHTIRLIIKLVKKLRKRSTPRQRRMVAASAVLVNNIGV</sequence>
<keyword evidence="3" id="KW-0677">Repeat</keyword>
<evidence type="ECO:0000256" key="5">
    <source>
        <dbReference type="ARBA" id="ARBA00023043"/>
    </source>
</evidence>
<feature type="repeat" description="ANK" evidence="7">
    <location>
        <begin position="105"/>
        <end position="127"/>
    </location>
</feature>
<dbReference type="AlphaFoldDB" id="A0A2G9G474"/>
<feature type="transmembrane region" description="Helical" evidence="8">
    <location>
        <begin position="410"/>
        <end position="430"/>
    </location>
</feature>
<dbReference type="InterPro" id="IPR036770">
    <property type="entry name" value="Ankyrin_rpt-contain_sf"/>
</dbReference>
<organism evidence="10 11">
    <name type="scientific">Handroanthus impetiginosus</name>
    <dbReference type="NCBI Taxonomy" id="429701"/>
    <lineage>
        <taxon>Eukaryota</taxon>
        <taxon>Viridiplantae</taxon>
        <taxon>Streptophyta</taxon>
        <taxon>Embryophyta</taxon>
        <taxon>Tracheophyta</taxon>
        <taxon>Spermatophyta</taxon>
        <taxon>Magnoliopsida</taxon>
        <taxon>eudicotyledons</taxon>
        <taxon>Gunneridae</taxon>
        <taxon>Pentapetalae</taxon>
        <taxon>asterids</taxon>
        <taxon>lamiids</taxon>
        <taxon>Lamiales</taxon>
        <taxon>Bignoniaceae</taxon>
        <taxon>Crescentiina</taxon>
        <taxon>Tabebuia alliance</taxon>
        <taxon>Handroanthus</taxon>
    </lineage>
</organism>
<gene>
    <name evidence="10" type="ORF">CDL12_27383</name>
</gene>
<dbReference type="PROSITE" id="PS50297">
    <property type="entry name" value="ANK_REP_REGION"/>
    <property type="match status" value="1"/>
</dbReference>
<evidence type="ECO:0000256" key="6">
    <source>
        <dbReference type="ARBA" id="ARBA00023136"/>
    </source>
</evidence>
<dbReference type="InterPro" id="IPR026961">
    <property type="entry name" value="PGG_dom"/>
</dbReference>
<keyword evidence="6 8" id="KW-0472">Membrane</keyword>
<feature type="transmembrane region" description="Helical" evidence="8">
    <location>
        <begin position="369"/>
        <end position="390"/>
    </location>
</feature>
<keyword evidence="2 8" id="KW-0812">Transmembrane</keyword>
<evidence type="ECO:0000256" key="1">
    <source>
        <dbReference type="ARBA" id="ARBA00004141"/>
    </source>
</evidence>
<evidence type="ECO:0000256" key="7">
    <source>
        <dbReference type="PROSITE-ProRule" id="PRU00023"/>
    </source>
</evidence>
<dbReference type="PANTHER" id="PTHR24186">
    <property type="entry name" value="PROTEIN PHOSPHATASE 1 REGULATORY SUBUNIT"/>
    <property type="match status" value="1"/>
</dbReference>
<keyword evidence="5 7" id="KW-0040">ANK repeat</keyword>
<evidence type="ECO:0000259" key="9">
    <source>
        <dbReference type="Pfam" id="PF13962"/>
    </source>
</evidence>
<feature type="transmembrane region" description="Helical" evidence="8">
    <location>
        <begin position="337"/>
        <end position="357"/>
    </location>
</feature>
<keyword evidence="4 8" id="KW-1133">Transmembrane helix</keyword>
<evidence type="ECO:0000256" key="2">
    <source>
        <dbReference type="ARBA" id="ARBA00022692"/>
    </source>
</evidence>
<dbReference type="InterPro" id="IPR002110">
    <property type="entry name" value="Ankyrin_rpt"/>
</dbReference>
<dbReference type="PANTHER" id="PTHR24186:SF37">
    <property type="entry name" value="PGG DOMAIN-CONTAINING PROTEIN"/>
    <property type="match status" value="1"/>
</dbReference>
<dbReference type="GO" id="GO:0005886">
    <property type="term" value="C:plasma membrane"/>
    <property type="evidence" value="ECO:0007669"/>
    <property type="project" value="TreeGrafter"/>
</dbReference>
<evidence type="ECO:0000256" key="4">
    <source>
        <dbReference type="ARBA" id="ARBA00022989"/>
    </source>
</evidence>
<dbReference type="Gene3D" id="1.25.40.20">
    <property type="entry name" value="Ankyrin repeat-containing domain"/>
    <property type="match status" value="1"/>
</dbReference>
<comment type="caution">
    <text evidence="10">The sequence shown here is derived from an EMBL/GenBank/DDBJ whole genome shotgun (WGS) entry which is preliminary data.</text>
</comment>